<reference evidence="9 10" key="1">
    <citation type="submission" date="2020-04" db="EMBL/GenBank/DDBJ databases">
        <title>Genome sequencing of novel species.</title>
        <authorList>
            <person name="Heo J."/>
            <person name="Kim S.-J."/>
            <person name="Kim J.-S."/>
            <person name="Hong S.-B."/>
            <person name="Kwon S.-W."/>
        </authorList>
    </citation>
    <scope>NUCLEOTIDE SEQUENCE [LARGE SCALE GENOMIC DNA]</scope>
    <source>
        <strain evidence="9 10">MFER-1</strain>
    </source>
</reference>
<organism evidence="9 10">
    <name type="scientific">Cohnella herbarum</name>
    <dbReference type="NCBI Taxonomy" id="2728023"/>
    <lineage>
        <taxon>Bacteria</taxon>
        <taxon>Bacillati</taxon>
        <taxon>Bacillota</taxon>
        <taxon>Bacilli</taxon>
        <taxon>Bacillales</taxon>
        <taxon>Paenibacillaceae</taxon>
        <taxon>Cohnella</taxon>
    </lineage>
</organism>
<dbReference type="AlphaFoldDB" id="A0A7Z2VK34"/>
<evidence type="ECO:0000256" key="3">
    <source>
        <dbReference type="ARBA" id="ARBA00022448"/>
    </source>
</evidence>
<dbReference type="GO" id="GO:0030313">
    <property type="term" value="C:cell envelope"/>
    <property type="evidence" value="ECO:0007669"/>
    <property type="project" value="UniProtKB-SubCell"/>
</dbReference>
<accession>A0A7Z2VK34</accession>
<keyword evidence="3" id="KW-0813">Transport</keyword>
<comment type="function">
    <text evidence="5">Part of a binding-protein-dependent transport system for a sugar.</text>
</comment>
<dbReference type="InterPro" id="IPR006059">
    <property type="entry name" value="SBP"/>
</dbReference>
<dbReference type="Proteomes" id="UP000502248">
    <property type="component" value="Chromosome"/>
</dbReference>
<evidence type="ECO:0000256" key="5">
    <source>
        <dbReference type="ARBA" id="ARBA00049629"/>
    </source>
</evidence>
<keyword evidence="4 8" id="KW-0732">Signal</keyword>
<evidence type="ECO:0000313" key="10">
    <source>
        <dbReference type="Proteomes" id="UP000502248"/>
    </source>
</evidence>
<dbReference type="PANTHER" id="PTHR43649">
    <property type="entry name" value="ARABINOSE-BINDING PROTEIN-RELATED"/>
    <property type="match status" value="1"/>
</dbReference>
<evidence type="ECO:0000313" key="9">
    <source>
        <dbReference type="EMBL" id="QJD84542.1"/>
    </source>
</evidence>
<feature type="chain" id="PRO_5039103990" description="Probable sugar-binding periplasmic protein" evidence="8">
    <location>
        <begin position="25"/>
        <end position="559"/>
    </location>
</feature>
<dbReference type="KEGG" id="cheb:HH215_16065"/>
<dbReference type="InterPro" id="IPR050490">
    <property type="entry name" value="Bact_solute-bd_prot1"/>
</dbReference>
<comment type="similarity">
    <text evidence="2">Belongs to the bacterial solute-binding protein 1 family.</text>
</comment>
<gene>
    <name evidence="9" type="ORF">HH215_16065</name>
</gene>
<feature type="compositionally biased region" description="Polar residues" evidence="7">
    <location>
        <begin position="34"/>
        <end position="60"/>
    </location>
</feature>
<protein>
    <recommendedName>
        <fullName evidence="6">Probable sugar-binding periplasmic protein</fullName>
    </recommendedName>
</protein>
<dbReference type="RefSeq" id="WP_169280823.1">
    <property type="nucleotide sequence ID" value="NZ_CP051680.1"/>
</dbReference>
<proteinExistence type="inferred from homology"/>
<dbReference type="PROSITE" id="PS51257">
    <property type="entry name" value="PROKAR_LIPOPROTEIN"/>
    <property type="match status" value="1"/>
</dbReference>
<evidence type="ECO:0000256" key="6">
    <source>
        <dbReference type="ARBA" id="ARBA00049753"/>
    </source>
</evidence>
<keyword evidence="10" id="KW-1185">Reference proteome</keyword>
<name>A0A7Z2VK34_9BACL</name>
<sequence length="559" mass="61713">MKRRAWIKTLLCSTLVISLLSACSGNNSNNSASTPADTPAPSSQSPIATTSAEPSPDSIPQLTGTLNISLSNQSQSLWNAVAEGYMKKQPGVKVTVDNKPAQGYKEWLTAQFAAGTPDVDLATINEVEGLQKDKKFVDMYPLFDKMNPYTGKAWKDSLDLEAMGVNLDAVGANDHYYTLNFESVQIVWVYNKEIFAKVGVTEAPKTFNELIAAFEKIKSAGLTPLAIAGDATSVWSGQAGWLVRIYADQYLRDYINVTRSQEQDYSFLPGMDDNWKYDLTNPYNDSNSNVTKNKVRQWKAIKDKEGPYKIAGNPQWKAYAENLKKLFSFTPDGFFGVNEKQAYNLFLSGKAATMMGSPASYWQLPKDFAEAEKNGNGGAVKPFEYGFFNMPSMEGPEVMAPARTIQIPIGFYGLVSKDATQNEIGADFLMYVTSPEGYGVYLEAIQKSTDAALSGSPALKDITLPEDMAKAFANFEPIGNTEGFYSAANNLARGLWDYQPSVQDWVGSIQKYFAGKITVDDYLNDLQSNVDKHFGGALKEFKYEMTDLDTPEREPPVRS</sequence>
<dbReference type="Gene3D" id="3.40.190.10">
    <property type="entry name" value="Periplasmic binding protein-like II"/>
    <property type="match status" value="1"/>
</dbReference>
<comment type="subcellular location">
    <subcellularLocation>
        <location evidence="1">Cell envelope</location>
    </subcellularLocation>
</comment>
<dbReference type="EMBL" id="CP051680">
    <property type="protein sequence ID" value="QJD84542.1"/>
    <property type="molecule type" value="Genomic_DNA"/>
</dbReference>
<feature type="signal peptide" evidence="8">
    <location>
        <begin position="1"/>
        <end position="24"/>
    </location>
</feature>
<evidence type="ECO:0000256" key="7">
    <source>
        <dbReference type="SAM" id="MobiDB-lite"/>
    </source>
</evidence>
<dbReference type="SUPFAM" id="SSF53850">
    <property type="entry name" value="Periplasmic binding protein-like II"/>
    <property type="match status" value="1"/>
</dbReference>
<dbReference type="PANTHER" id="PTHR43649:SF28">
    <property type="entry name" value="BINDING PROTEIN COMPONENT OF ABC SUGAR TRANSPORTER-RELATED"/>
    <property type="match status" value="1"/>
</dbReference>
<evidence type="ECO:0000256" key="4">
    <source>
        <dbReference type="ARBA" id="ARBA00022729"/>
    </source>
</evidence>
<feature type="region of interest" description="Disordered" evidence="7">
    <location>
        <begin position="27"/>
        <end position="60"/>
    </location>
</feature>
<evidence type="ECO:0000256" key="8">
    <source>
        <dbReference type="SAM" id="SignalP"/>
    </source>
</evidence>
<evidence type="ECO:0000256" key="2">
    <source>
        <dbReference type="ARBA" id="ARBA00008520"/>
    </source>
</evidence>
<dbReference type="Pfam" id="PF01547">
    <property type="entry name" value="SBP_bac_1"/>
    <property type="match status" value="1"/>
</dbReference>
<evidence type="ECO:0000256" key="1">
    <source>
        <dbReference type="ARBA" id="ARBA00004196"/>
    </source>
</evidence>